<reference evidence="9 10" key="1">
    <citation type="submission" date="2021-01" db="EMBL/GenBank/DDBJ databases">
        <title>Genomic Encyclopedia of Type Strains, Phase IV (KMG-IV): sequencing the most valuable type-strain genomes for metagenomic binning, comparative biology and taxonomic classification.</title>
        <authorList>
            <person name="Goeker M."/>
        </authorList>
    </citation>
    <scope>NUCLEOTIDE SEQUENCE [LARGE SCALE GENOMIC DNA]</scope>
    <source>
        <strain evidence="9 10">DSM 104297</strain>
    </source>
</reference>
<dbReference type="RefSeq" id="WP_205186180.1">
    <property type="nucleotide sequence ID" value="NZ_JAFBFC010000003.1"/>
</dbReference>
<gene>
    <name evidence="9" type="ORF">JOC83_001687</name>
</gene>
<keyword evidence="3" id="KW-1003">Cell membrane</keyword>
<dbReference type="Proteomes" id="UP000809829">
    <property type="component" value="Unassembled WGS sequence"/>
</dbReference>
<feature type="transmembrane region" description="Helical" evidence="7">
    <location>
        <begin position="12"/>
        <end position="37"/>
    </location>
</feature>
<evidence type="ECO:0000313" key="10">
    <source>
        <dbReference type="Proteomes" id="UP000809829"/>
    </source>
</evidence>
<organism evidence="9 10">
    <name type="scientific">Priestia iocasae</name>
    <dbReference type="NCBI Taxonomy" id="2291674"/>
    <lineage>
        <taxon>Bacteria</taxon>
        <taxon>Bacillati</taxon>
        <taxon>Bacillota</taxon>
        <taxon>Bacilli</taxon>
        <taxon>Bacillales</taxon>
        <taxon>Bacillaceae</taxon>
        <taxon>Priestia</taxon>
    </lineage>
</organism>
<comment type="subcellular location">
    <subcellularLocation>
        <location evidence="1">Cell membrane</location>
        <topology evidence="1">Multi-pass membrane protein</topology>
    </subcellularLocation>
</comment>
<proteinExistence type="inferred from homology"/>
<evidence type="ECO:0000256" key="2">
    <source>
        <dbReference type="ARBA" id="ARBA00010792"/>
    </source>
</evidence>
<feature type="transmembrane region" description="Helical" evidence="7">
    <location>
        <begin position="161"/>
        <end position="178"/>
    </location>
</feature>
<evidence type="ECO:0000256" key="6">
    <source>
        <dbReference type="ARBA" id="ARBA00023136"/>
    </source>
</evidence>
<comment type="caution">
    <text evidence="9">The sequence shown here is derived from an EMBL/GenBank/DDBJ whole genome shotgun (WGS) entry which is preliminary data.</text>
</comment>
<protein>
    <submittedName>
        <fullName evidence="9">Membrane protein DedA with SNARE-associated domain</fullName>
    </submittedName>
</protein>
<keyword evidence="5 7" id="KW-1133">Transmembrane helix</keyword>
<feature type="transmembrane region" description="Helical" evidence="7">
    <location>
        <begin position="122"/>
        <end position="141"/>
    </location>
</feature>
<dbReference type="InterPro" id="IPR032816">
    <property type="entry name" value="VTT_dom"/>
</dbReference>
<feature type="transmembrane region" description="Helical" evidence="7">
    <location>
        <begin position="49"/>
        <end position="67"/>
    </location>
</feature>
<evidence type="ECO:0000256" key="4">
    <source>
        <dbReference type="ARBA" id="ARBA00022692"/>
    </source>
</evidence>
<dbReference type="EMBL" id="JAFBFC010000003">
    <property type="protein sequence ID" value="MBM7702840.1"/>
    <property type="molecule type" value="Genomic_DNA"/>
</dbReference>
<evidence type="ECO:0000256" key="5">
    <source>
        <dbReference type="ARBA" id="ARBA00022989"/>
    </source>
</evidence>
<feature type="transmembrane region" description="Helical" evidence="7">
    <location>
        <begin position="94"/>
        <end position="115"/>
    </location>
</feature>
<dbReference type="PANTHER" id="PTHR42709">
    <property type="entry name" value="ALKALINE PHOSPHATASE LIKE PROTEIN"/>
    <property type="match status" value="1"/>
</dbReference>
<comment type="similarity">
    <text evidence="2">Belongs to the DedA family.</text>
</comment>
<name>A0ABS2QTP1_9BACI</name>
<evidence type="ECO:0000256" key="1">
    <source>
        <dbReference type="ARBA" id="ARBA00004651"/>
    </source>
</evidence>
<sequence length="186" mass="20879">MMTVLNELGLLGVWLSLFIEGSALPFVGTVYIITIGFIKNLSWLEMMSISLLGSFLYAVGSYIPYWIGFKLGDAVENKVNSQQFAKAKQSFHKYGMWTVAISSPLPLGNVIPFLAGMTKMKLLPYTLLTMLGIAPTTFLFLSLGQFYDGSKQDVLRIIDQAQWIAVIFVVIIAVIYIWKKRRVPCH</sequence>
<evidence type="ECO:0000256" key="3">
    <source>
        <dbReference type="ARBA" id="ARBA00022475"/>
    </source>
</evidence>
<evidence type="ECO:0000259" key="8">
    <source>
        <dbReference type="Pfam" id="PF09335"/>
    </source>
</evidence>
<keyword evidence="6 7" id="KW-0472">Membrane</keyword>
<keyword evidence="10" id="KW-1185">Reference proteome</keyword>
<feature type="domain" description="VTT" evidence="8">
    <location>
        <begin position="27"/>
        <end position="145"/>
    </location>
</feature>
<evidence type="ECO:0000256" key="7">
    <source>
        <dbReference type="SAM" id="Phobius"/>
    </source>
</evidence>
<accession>A0ABS2QTP1</accession>
<keyword evidence="4 7" id="KW-0812">Transmembrane</keyword>
<dbReference type="Pfam" id="PF09335">
    <property type="entry name" value="VTT_dom"/>
    <property type="match status" value="1"/>
</dbReference>
<dbReference type="PANTHER" id="PTHR42709:SF6">
    <property type="entry name" value="UNDECAPRENYL PHOSPHATE TRANSPORTER A"/>
    <property type="match status" value="1"/>
</dbReference>
<evidence type="ECO:0000313" key="9">
    <source>
        <dbReference type="EMBL" id="MBM7702840.1"/>
    </source>
</evidence>
<dbReference type="InterPro" id="IPR051311">
    <property type="entry name" value="DedA_domain"/>
</dbReference>